<dbReference type="Proteomes" id="UP000637720">
    <property type="component" value="Unassembled WGS sequence"/>
</dbReference>
<proteinExistence type="predicted"/>
<protein>
    <submittedName>
        <fullName evidence="2">Glucan 1,4-alpha-glucosidase</fullName>
    </submittedName>
</protein>
<dbReference type="Gene3D" id="2.70.98.40">
    <property type="entry name" value="Glycoside hydrolase, family 65, N-terminal domain"/>
    <property type="match status" value="1"/>
</dbReference>
<name>A0A8J3B5R5_9BACI</name>
<dbReference type="GO" id="GO:0005975">
    <property type="term" value="P:carbohydrate metabolic process"/>
    <property type="evidence" value="ECO:0007669"/>
    <property type="project" value="InterPro"/>
</dbReference>
<dbReference type="InterPro" id="IPR011613">
    <property type="entry name" value="GH15-like"/>
</dbReference>
<dbReference type="GO" id="GO:0004553">
    <property type="term" value="F:hydrolase activity, hydrolyzing O-glycosyl compounds"/>
    <property type="evidence" value="ECO:0007669"/>
    <property type="project" value="TreeGrafter"/>
</dbReference>
<evidence type="ECO:0000313" key="3">
    <source>
        <dbReference type="Proteomes" id="UP000637720"/>
    </source>
</evidence>
<dbReference type="SUPFAM" id="SSF48208">
    <property type="entry name" value="Six-hairpin glycosidases"/>
    <property type="match status" value="1"/>
</dbReference>
<dbReference type="AlphaFoldDB" id="A0A8J3B5R5"/>
<dbReference type="InterPro" id="IPR012341">
    <property type="entry name" value="6hp_glycosidase-like_sf"/>
</dbReference>
<gene>
    <name evidence="2" type="ORF">GCM10007043_09140</name>
</gene>
<dbReference type="Pfam" id="PF00723">
    <property type="entry name" value="Glyco_hydro_15"/>
    <property type="match status" value="1"/>
</dbReference>
<dbReference type="PANTHER" id="PTHR31616:SF0">
    <property type="entry name" value="GLUCAN 1,4-ALPHA-GLUCOSIDASE"/>
    <property type="match status" value="1"/>
</dbReference>
<sequence>MQIGHPAPRLSGIAFPSAWPLSPANGSGIASGWPNPFEKKGAKSVSTKPLLNDAIVGDGCLLAAFSRTGQLLRLWWPHGDGPQHIGQARIGLVRLDDPSSPSPLSWLDSSPWTHRQRYLDDTNALETEARHPSWPVRVTETAFAVPGEALLVRALTLANTGGAALPLRVVHCASFVIEEHPYYQACYVAEEGNAVVHYRRPYAFAVGSSREASGFQAGHAFADAADGRLSGSDIAMHPEAALSWDVTVPPGGRVTLPIVIAAGLSPDDALARLKRALATPAHEWLTRTVEHWRAKVARAAPLSTADETLQRLYRRSVLVFHLMADRETGSVLAAPEFDEAFTRCGGYAYCWGRDAAYITVAFDRAGLTDLSQAFYRWTARAQSPDGSWQQRHYHDGFLAPAWGLQIDEGGSILWGLWQHYQVTGNRALLDELWPTVEKGAEFLLAYRDPETGLPLPSRDLWEERDGVHTYSAAAVYGGLVGAARIAETLGHGHHARRWQETADAMRRAVLTRLWNAEAGVFYRSARLRVDRETYERANVPDKRVVRTWKGYARYELPVDPVIDVSLLGLAVPFGLLPPHDERMRRTAEAVARRLTVPGVGGLKRYEDDTYAGGNPWILTTLWLALYDIAIGNLERARALFEWAVEHRTPLDLLPEQVHRKTGEPAWVIPLTWSHAMFVLAVRALDETGWV</sequence>
<dbReference type="InterPro" id="IPR037018">
    <property type="entry name" value="GH65_N"/>
</dbReference>
<evidence type="ECO:0000259" key="1">
    <source>
        <dbReference type="Pfam" id="PF00723"/>
    </source>
</evidence>
<feature type="domain" description="GH15-like" evidence="1">
    <location>
        <begin position="312"/>
        <end position="680"/>
    </location>
</feature>
<dbReference type="InterPro" id="IPR008928">
    <property type="entry name" value="6-hairpin_glycosidase_sf"/>
</dbReference>
<dbReference type="Gene3D" id="1.50.10.10">
    <property type="match status" value="1"/>
</dbReference>
<keyword evidence="3" id="KW-1185">Reference proteome</keyword>
<comment type="caution">
    <text evidence="2">The sequence shown here is derived from an EMBL/GenBank/DDBJ whole genome shotgun (WGS) entry which is preliminary data.</text>
</comment>
<accession>A0A8J3B5R5</accession>
<reference evidence="2" key="2">
    <citation type="submission" date="2020-09" db="EMBL/GenBank/DDBJ databases">
        <authorList>
            <person name="Sun Q."/>
            <person name="Ohkuma M."/>
        </authorList>
    </citation>
    <scope>NUCLEOTIDE SEQUENCE</scope>
    <source>
        <strain evidence="2">JCM 14719</strain>
    </source>
</reference>
<organism evidence="2 3">
    <name type="scientific">Calditerricola satsumensis</name>
    <dbReference type="NCBI Taxonomy" id="373054"/>
    <lineage>
        <taxon>Bacteria</taxon>
        <taxon>Bacillati</taxon>
        <taxon>Bacillota</taxon>
        <taxon>Bacilli</taxon>
        <taxon>Bacillales</taxon>
        <taxon>Bacillaceae</taxon>
        <taxon>Calditerricola</taxon>
    </lineage>
</organism>
<dbReference type="EMBL" id="BMOF01000013">
    <property type="protein sequence ID" value="GGJ97502.1"/>
    <property type="molecule type" value="Genomic_DNA"/>
</dbReference>
<evidence type="ECO:0000313" key="2">
    <source>
        <dbReference type="EMBL" id="GGJ97502.1"/>
    </source>
</evidence>
<dbReference type="PANTHER" id="PTHR31616">
    <property type="entry name" value="TREHALASE"/>
    <property type="match status" value="1"/>
</dbReference>
<reference evidence="2" key="1">
    <citation type="journal article" date="2014" name="Int. J. Syst. Evol. Microbiol.">
        <title>Complete genome sequence of Corynebacterium casei LMG S-19264T (=DSM 44701T), isolated from a smear-ripened cheese.</title>
        <authorList>
            <consortium name="US DOE Joint Genome Institute (JGI-PGF)"/>
            <person name="Walter F."/>
            <person name="Albersmeier A."/>
            <person name="Kalinowski J."/>
            <person name="Ruckert C."/>
        </authorList>
    </citation>
    <scope>NUCLEOTIDE SEQUENCE</scope>
    <source>
        <strain evidence="2">JCM 14719</strain>
    </source>
</reference>